<dbReference type="EMBL" id="UINC01005656">
    <property type="protein sequence ID" value="SVA22715.1"/>
    <property type="molecule type" value="Genomic_DNA"/>
</dbReference>
<dbReference type="AlphaFoldDB" id="A0A381U3A0"/>
<reference evidence="1" key="1">
    <citation type="submission" date="2018-05" db="EMBL/GenBank/DDBJ databases">
        <authorList>
            <person name="Lanie J.A."/>
            <person name="Ng W.-L."/>
            <person name="Kazmierczak K.M."/>
            <person name="Andrzejewski T.M."/>
            <person name="Davidsen T.M."/>
            <person name="Wayne K.J."/>
            <person name="Tettelin H."/>
            <person name="Glass J.I."/>
            <person name="Rusch D."/>
            <person name="Podicherti R."/>
            <person name="Tsui H.-C.T."/>
            <person name="Winkler M.E."/>
        </authorList>
    </citation>
    <scope>NUCLEOTIDE SEQUENCE</scope>
</reference>
<sequence>MVKFDFTPDISNKYDDWFFEFLYENLKERNKLKKFLEIEKKKFKKKKDSVEYDYDLILSKLQKKKFQNQIINILKKIPPNVIEEWKEDFSSMKNRKKWKDYVKKNQFKDTYVLTPTWIKYIIQFENLNIPITQKLLKQKFPIKKYITNANIKKTLLDVLKDFYNDYSLFDDGISIIFFSKWKKNILNESSEVITRKFFKIVLLQELKKNT</sequence>
<accession>A0A381U3A0</accession>
<evidence type="ECO:0000313" key="1">
    <source>
        <dbReference type="EMBL" id="SVA22715.1"/>
    </source>
</evidence>
<protein>
    <submittedName>
        <fullName evidence="1">Uncharacterized protein</fullName>
    </submittedName>
</protein>
<gene>
    <name evidence="1" type="ORF">METZ01_LOCUS75569</name>
</gene>
<name>A0A381U3A0_9ZZZZ</name>
<proteinExistence type="predicted"/>
<organism evidence="1">
    <name type="scientific">marine metagenome</name>
    <dbReference type="NCBI Taxonomy" id="408172"/>
    <lineage>
        <taxon>unclassified sequences</taxon>
        <taxon>metagenomes</taxon>
        <taxon>ecological metagenomes</taxon>
    </lineage>
</organism>